<feature type="compositionally biased region" description="Basic and acidic residues" evidence="1">
    <location>
        <begin position="406"/>
        <end position="427"/>
    </location>
</feature>
<evidence type="ECO:0000313" key="3">
    <source>
        <dbReference type="EMBL" id="KAJ9630389.1"/>
    </source>
</evidence>
<dbReference type="SUPFAM" id="SSF56112">
    <property type="entry name" value="Protein kinase-like (PK-like)"/>
    <property type="match status" value="1"/>
</dbReference>
<feature type="region of interest" description="Disordered" evidence="1">
    <location>
        <begin position="405"/>
        <end position="427"/>
    </location>
</feature>
<keyword evidence="4" id="KW-1185">Reference proteome</keyword>
<sequence length="427" mass="49890">MPLVDYESGNPPIKYDYRRPDLQYKNVRPGQRFEGARNPPGTAPGCRCLASTCKTEEECPFRADESFLKTFSRENELCWACGWTIGCQSRSYSPRLKIMHVRYNIGLWDLGSHWVLRDYPDDGTAGNGYMTHVYLREHLGRKIPIVEEMRLFPAPPINFTVESRAQGKQLMAIWHTLSRRQIRNYQDQMVDILKHMRQLTAPRPQKVNGDRLGDCLTCICDPGHPPWCVDIGFTDEEWLENLAGDIRWCLVARHGIADPEVLEERFQEVKDTIPDNAPFVMTHADLNLTNIIVKDDKIEAIVDWEMAGFYPWWAERFRVMKTGGPTERFFRGVWDRVHPDLKEDHYGSKVYSWKVFEAKLRNYEGEHEPEDPNDHPGGYVRGPFCRCHPAGGYINPRDAGVRMKHTPRDWRKLMKENQQRREVEKRR</sequence>
<feature type="domain" description="Aminoglycoside phosphotransferase" evidence="2">
    <location>
        <begin position="156"/>
        <end position="320"/>
    </location>
</feature>
<evidence type="ECO:0000313" key="4">
    <source>
        <dbReference type="Proteomes" id="UP001172681"/>
    </source>
</evidence>
<comment type="caution">
    <text evidence="3">The sequence shown here is derived from an EMBL/GenBank/DDBJ whole genome shotgun (WGS) entry which is preliminary data.</text>
</comment>
<dbReference type="Gene3D" id="3.90.1200.10">
    <property type="match status" value="1"/>
</dbReference>
<evidence type="ECO:0000256" key="1">
    <source>
        <dbReference type="SAM" id="MobiDB-lite"/>
    </source>
</evidence>
<dbReference type="EMBL" id="JAPDRN010000061">
    <property type="protein sequence ID" value="KAJ9630389.1"/>
    <property type="molecule type" value="Genomic_DNA"/>
</dbReference>
<proteinExistence type="predicted"/>
<gene>
    <name evidence="3" type="ORF">H2204_008454</name>
</gene>
<dbReference type="PANTHER" id="PTHR21310">
    <property type="entry name" value="AMINOGLYCOSIDE PHOSPHOTRANSFERASE-RELATED-RELATED"/>
    <property type="match status" value="1"/>
</dbReference>
<accession>A0AA38Y005</accession>
<dbReference type="AlphaFoldDB" id="A0AA38Y005"/>
<dbReference type="PANTHER" id="PTHR21310:SF55">
    <property type="entry name" value="AMINOGLYCOSIDE PHOSPHOTRANSFERASE DOMAIN-CONTAINING PROTEIN"/>
    <property type="match status" value="1"/>
</dbReference>
<protein>
    <recommendedName>
        <fullName evidence="2">Aminoglycoside phosphotransferase domain-containing protein</fullName>
    </recommendedName>
</protein>
<reference evidence="3" key="1">
    <citation type="submission" date="2022-10" db="EMBL/GenBank/DDBJ databases">
        <title>Culturing micro-colonial fungi from biological soil crusts in the Mojave desert and describing Neophaeococcomyces mojavensis, and introducing the new genera and species Taxawa tesnikishii.</title>
        <authorList>
            <person name="Kurbessoian T."/>
            <person name="Stajich J.E."/>
        </authorList>
    </citation>
    <scope>NUCLEOTIDE SEQUENCE</scope>
    <source>
        <strain evidence="3">TK_35</strain>
    </source>
</reference>
<evidence type="ECO:0000259" key="2">
    <source>
        <dbReference type="Pfam" id="PF01636"/>
    </source>
</evidence>
<dbReference type="Proteomes" id="UP001172681">
    <property type="component" value="Unassembled WGS sequence"/>
</dbReference>
<organism evidence="3 4">
    <name type="scientific">Knufia peltigerae</name>
    <dbReference type="NCBI Taxonomy" id="1002370"/>
    <lineage>
        <taxon>Eukaryota</taxon>
        <taxon>Fungi</taxon>
        <taxon>Dikarya</taxon>
        <taxon>Ascomycota</taxon>
        <taxon>Pezizomycotina</taxon>
        <taxon>Eurotiomycetes</taxon>
        <taxon>Chaetothyriomycetidae</taxon>
        <taxon>Chaetothyriales</taxon>
        <taxon>Trichomeriaceae</taxon>
        <taxon>Knufia</taxon>
    </lineage>
</organism>
<dbReference type="Pfam" id="PF01636">
    <property type="entry name" value="APH"/>
    <property type="match status" value="1"/>
</dbReference>
<dbReference type="InterPro" id="IPR051678">
    <property type="entry name" value="AGP_Transferase"/>
</dbReference>
<dbReference type="InterPro" id="IPR002575">
    <property type="entry name" value="Aminoglycoside_PTrfase"/>
</dbReference>
<dbReference type="InterPro" id="IPR011009">
    <property type="entry name" value="Kinase-like_dom_sf"/>
</dbReference>
<name>A0AA38Y005_9EURO</name>